<proteinExistence type="predicted"/>
<dbReference type="SUPFAM" id="SSF54427">
    <property type="entry name" value="NTF2-like"/>
    <property type="match status" value="1"/>
</dbReference>
<evidence type="ECO:0000313" key="1">
    <source>
        <dbReference type="EMBL" id="SJZ66733.1"/>
    </source>
</evidence>
<dbReference type="Proteomes" id="UP000190888">
    <property type="component" value="Unassembled WGS sequence"/>
</dbReference>
<accession>A0A1T4MII3</accession>
<sequence>MLKQSKKQAYATSAGPVLIERRSVGKLLTMKRNYLFLPVFLLLLQTNTLLAQKGIEGLISAEKKFAAYTAENNIKSGFLRSFDSAGLVFGRGQAFNAIERYTKAPQSPGVLLWEPEFAVVSAGGDFGFTTGPYTFSPQKGDSIVDAGNFSSIWKMNANGEWKCMADMGVSYGKLVHAPVTTVERITLPAKGEKILYDSLLAIENTLNGALQQGADALLPFVAERSWFNINNSLPVKGNAKIREALKVMPAGLVFQTAGGFLAPAEDLAYVYGKVVNDKKASNYMRVWIRENGKWVIALQVLNW</sequence>
<organism evidence="1 2">
    <name type="scientific">Sediminibacterium ginsengisoli</name>
    <dbReference type="NCBI Taxonomy" id="413434"/>
    <lineage>
        <taxon>Bacteria</taxon>
        <taxon>Pseudomonadati</taxon>
        <taxon>Bacteroidota</taxon>
        <taxon>Chitinophagia</taxon>
        <taxon>Chitinophagales</taxon>
        <taxon>Chitinophagaceae</taxon>
        <taxon>Sediminibacterium</taxon>
    </lineage>
</organism>
<evidence type="ECO:0008006" key="3">
    <source>
        <dbReference type="Google" id="ProtNLM"/>
    </source>
</evidence>
<keyword evidence="2" id="KW-1185">Reference proteome</keyword>
<name>A0A1T4MII3_9BACT</name>
<dbReference type="AlphaFoldDB" id="A0A1T4MII3"/>
<dbReference type="Gene3D" id="3.10.450.50">
    <property type="match status" value="2"/>
</dbReference>
<evidence type="ECO:0000313" key="2">
    <source>
        <dbReference type="Proteomes" id="UP000190888"/>
    </source>
</evidence>
<dbReference type="InterPro" id="IPR032710">
    <property type="entry name" value="NTF2-like_dom_sf"/>
</dbReference>
<protein>
    <recommendedName>
        <fullName evidence="3">Ketosteroid isomerase homolog</fullName>
    </recommendedName>
</protein>
<reference evidence="1 2" key="1">
    <citation type="submission" date="2017-02" db="EMBL/GenBank/DDBJ databases">
        <authorList>
            <person name="Peterson S.W."/>
        </authorList>
    </citation>
    <scope>NUCLEOTIDE SEQUENCE [LARGE SCALE GENOMIC DNA]</scope>
    <source>
        <strain evidence="1 2">DSM 22335</strain>
    </source>
</reference>
<dbReference type="EMBL" id="FUWH01000003">
    <property type="protein sequence ID" value="SJZ66733.1"/>
    <property type="molecule type" value="Genomic_DNA"/>
</dbReference>
<gene>
    <name evidence="1" type="ORF">SAMN04488132_103406</name>
</gene>